<evidence type="ECO:0000313" key="7">
    <source>
        <dbReference type="Proteomes" id="UP001157440"/>
    </source>
</evidence>
<dbReference type="InterPro" id="IPR013325">
    <property type="entry name" value="RNA_pol_sigma_r2"/>
</dbReference>
<evidence type="ECO:0000313" key="6">
    <source>
        <dbReference type="EMBL" id="GLS69805.1"/>
    </source>
</evidence>
<keyword evidence="1" id="KW-0805">Transcription regulation</keyword>
<sequence length="153" mass="17055">MPLHPDTRSRPCADESGTAPHPKVEGRPDSPRVQTCTADLRLHSLHGQIDRADAESSQAPDPDLFRDDLLRLLPELRHFARSVTQAAEQAEDLVQETLLRAWQSQDQYRPSSDLKAWAFAVMRNSILSHRRDTDRELPDLGMAAAGRPAGSVD</sequence>
<dbReference type="PANTHER" id="PTHR43133">
    <property type="entry name" value="RNA POLYMERASE ECF-TYPE SIGMA FACTO"/>
    <property type="match status" value="1"/>
</dbReference>
<dbReference type="GO" id="GO:0016987">
    <property type="term" value="F:sigma factor activity"/>
    <property type="evidence" value="ECO:0007669"/>
    <property type="project" value="UniProtKB-KW"/>
</dbReference>
<dbReference type="Gene3D" id="1.10.1740.10">
    <property type="match status" value="1"/>
</dbReference>
<evidence type="ECO:0000256" key="1">
    <source>
        <dbReference type="ARBA" id="ARBA00023015"/>
    </source>
</evidence>
<dbReference type="InterPro" id="IPR014284">
    <property type="entry name" value="RNA_pol_sigma-70_dom"/>
</dbReference>
<feature type="domain" description="RNA polymerase sigma-70 region 2" evidence="5">
    <location>
        <begin position="71"/>
        <end position="135"/>
    </location>
</feature>
<dbReference type="Proteomes" id="UP001157440">
    <property type="component" value="Unassembled WGS sequence"/>
</dbReference>
<evidence type="ECO:0000256" key="4">
    <source>
        <dbReference type="SAM" id="MobiDB-lite"/>
    </source>
</evidence>
<evidence type="ECO:0000256" key="2">
    <source>
        <dbReference type="ARBA" id="ARBA00023082"/>
    </source>
</evidence>
<gene>
    <name evidence="6" type="ORF">GCM10007890_18180</name>
</gene>
<dbReference type="PANTHER" id="PTHR43133:SF25">
    <property type="entry name" value="RNA POLYMERASE SIGMA FACTOR RFAY-RELATED"/>
    <property type="match status" value="1"/>
</dbReference>
<keyword evidence="7" id="KW-1185">Reference proteome</keyword>
<dbReference type="InterPro" id="IPR007627">
    <property type="entry name" value="RNA_pol_sigma70_r2"/>
</dbReference>
<dbReference type="GO" id="GO:0006352">
    <property type="term" value="P:DNA-templated transcription initiation"/>
    <property type="evidence" value="ECO:0007669"/>
    <property type="project" value="InterPro"/>
</dbReference>
<name>A0AA37WQ58_9HYPH</name>
<dbReference type="NCBIfam" id="TIGR02937">
    <property type="entry name" value="sigma70-ECF"/>
    <property type="match status" value="1"/>
</dbReference>
<keyword evidence="3" id="KW-0804">Transcription</keyword>
<dbReference type="InterPro" id="IPR039425">
    <property type="entry name" value="RNA_pol_sigma-70-like"/>
</dbReference>
<dbReference type="SUPFAM" id="SSF88946">
    <property type="entry name" value="Sigma2 domain of RNA polymerase sigma factors"/>
    <property type="match status" value="1"/>
</dbReference>
<evidence type="ECO:0000256" key="3">
    <source>
        <dbReference type="ARBA" id="ARBA00023163"/>
    </source>
</evidence>
<dbReference type="Pfam" id="PF04542">
    <property type="entry name" value="Sigma70_r2"/>
    <property type="match status" value="1"/>
</dbReference>
<protein>
    <recommendedName>
        <fullName evidence="5">RNA polymerase sigma-70 region 2 domain-containing protein</fullName>
    </recommendedName>
</protein>
<dbReference type="RefSeq" id="WP_238194506.1">
    <property type="nucleotide sequence ID" value="NZ_BPQZ01000002.1"/>
</dbReference>
<keyword evidence="2" id="KW-0731">Sigma factor</keyword>
<proteinExistence type="predicted"/>
<dbReference type="AlphaFoldDB" id="A0AA37WQ58"/>
<reference evidence="7" key="1">
    <citation type="journal article" date="2019" name="Int. J. Syst. Evol. Microbiol.">
        <title>The Global Catalogue of Microorganisms (GCM) 10K type strain sequencing project: providing services to taxonomists for standard genome sequencing and annotation.</title>
        <authorList>
            <consortium name="The Broad Institute Genomics Platform"/>
            <consortium name="The Broad Institute Genome Sequencing Center for Infectious Disease"/>
            <person name="Wu L."/>
            <person name="Ma J."/>
        </authorList>
    </citation>
    <scope>NUCLEOTIDE SEQUENCE [LARGE SCALE GENOMIC DNA]</scope>
    <source>
        <strain evidence="7">NBRC 103632</strain>
    </source>
</reference>
<evidence type="ECO:0000259" key="5">
    <source>
        <dbReference type="Pfam" id="PF04542"/>
    </source>
</evidence>
<feature type="compositionally biased region" description="Basic and acidic residues" evidence="4">
    <location>
        <begin position="1"/>
        <end position="13"/>
    </location>
</feature>
<feature type="region of interest" description="Disordered" evidence="4">
    <location>
        <begin position="1"/>
        <end position="33"/>
    </location>
</feature>
<organism evidence="6 7">
    <name type="scientific">Methylobacterium tardum</name>
    <dbReference type="NCBI Taxonomy" id="374432"/>
    <lineage>
        <taxon>Bacteria</taxon>
        <taxon>Pseudomonadati</taxon>
        <taxon>Pseudomonadota</taxon>
        <taxon>Alphaproteobacteria</taxon>
        <taxon>Hyphomicrobiales</taxon>
        <taxon>Methylobacteriaceae</taxon>
        <taxon>Methylobacterium</taxon>
    </lineage>
</organism>
<accession>A0AA37WQ58</accession>
<comment type="caution">
    <text evidence="6">The sequence shown here is derived from an EMBL/GenBank/DDBJ whole genome shotgun (WGS) entry which is preliminary data.</text>
</comment>
<dbReference type="EMBL" id="BSPL01000011">
    <property type="protein sequence ID" value="GLS69805.1"/>
    <property type="molecule type" value="Genomic_DNA"/>
</dbReference>